<sequence length="446" mass="48798">MTTRLRQEREKRGWKKLQLVVELESRAAVQGISLATRSSLMRMLARWENTAKAVDSPYAELFCEVYGLKPEDFGWQERGQATRIIDGERYETSLATALVELANLAGHDVARSAGLFNAPYDPTSLTTAALDWLFAGGQDDLTRTGSLVVAMADVLEIRQATNTFDQLDRQIGGEKSREVAARFLRDRVVPRLRGTCTDAVRREMFAATAVLCEIIGWMAYDTGRQAAGQRYFVQALRMAEAAGDRALGSYILTSLSDQALYLRHPNEALRLARAASSQAGAAAVVLAEAAMFEARSHAQLGDIRATGEALSRAEDLLTAAQSSDRPDWSSPFDEVVFSSHAGTCWVDLGDPGHASEHFEAVLERLRGQARRQLYGTVQLARIAVLGRDIDHAAALGTKALETPGALQSVRSRRHVADLAATLKPHATNVAAREFVERVRTESPTTS</sequence>
<proteinExistence type="predicted"/>
<gene>
    <name evidence="1" type="ORF">GCM10009838_07810</name>
</gene>
<organism evidence="1 2">
    <name type="scientific">Catenulispora subtropica</name>
    <dbReference type="NCBI Taxonomy" id="450798"/>
    <lineage>
        <taxon>Bacteria</taxon>
        <taxon>Bacillati</taxon>
        <taxon>Actinomycetota</taxon>
        <taxon>Actinomycetes</taxon>
        <taxon>Catenulisporales</taxon>
        <taxon>Catenulisporaceae</taxon>
        <taxon>Catenulispora</taxon>
    </lineage>
</organism>
<dbReference type="Proteomes" id="UP001499854">
    <property type="component" value="Unassembled WGS sequence"/>
</dbReference>
<reference evidence="1 2" key="1">
    <citation type="journal article" date="2019" name="Int. J. Syst. Evol. Microbiol.">
        <title>The Global Catalogue of Microorganisms (GCM) 10K type strain sequencing project: providing services to taxonomists for standard genome sequencing and annotation.</title>
        <authorList>
            <consortium name="The Broad Institute Genomics Platform"/>
            <consortium name="The Broad Institute Genome Sequencing Center for Infectious Disease"/>
            <person name="Wu L."/>
            <person name="Ma J."/>
        </authorList>
    </citation>
    <scope>NUCLEOTIDE SEQUENCE [LARGE SCALE GENOMIC DNA]</scope>
    <source>
        <strain evidence="1 2">JCM 16013</strain>
    </source>
</reference>
<name>A0ABN2QLM3_9ACTN</name>
<accession>A0ABN2QLM3</accession>
<dbReference type="EMBL" id="BAAAQM010000003">
    <property type="protein sequence ID" value="GAA1954722.1"/>
    <property type="molecule type" value="Genomic_DNA"/>
</dbReference>
<evidence type="ECO:0000313" key="2">
    <source>
        <dbReference type="Proteomes" id="UP001499854"/>
    </source>
</evidence>
<keyword evidence="2" id="KW-1185">Reference proteome</keyword>
<protein>
    <submittedName>
        <fullName evidence="1">Uncharacterized protein</fullName>
    </submittedName>
</protein>
<dbReference type="Gene3D" id="1.25.40.10">
    <property type="entry name" value="Tetratricopeptide repeat domain"/>
    <property type="match status" value="1"/>
</dbReference>
<evidence type="ECO:0000313" key="1">
    <source>
        <dbReference type="EMBL" id="GAA1954722.1"/>
    </source>
</evidence>
<dbReference type="InterPro" id="IPR011990">
    <property type="entry name" value="TPR-like_helical_dom_sf"/>
</dbReference>
<comment type="caution">
    <text evidence="1">The sequence shown here is derived from an EMBL/GenBank/DDBJ whole genome shotgun (WGS) entry which is preliminary data.</text>
</comment>